<sequence length="202" mass="22513">MDLYLTTTDDVVRTRVVPMTAFVKRSVSSVQSAASHREVSLRQDLQTVSGGDRTQTPHFLGIGLSLSLPRKVVEMDLYLTTTDDVVRTRGILLLAVMLDHLKLKPLDNAVVHSLIGFFTAKLEKRSSRCGHCYNSSAIDAEAVAKEIAQSIQVQSLALHHRKLCFEQLECLLEQYPDAMINLGDLIVYATCEAIDGEKERRL</sequence>
<evidence type="ECO:0000259" key="2">
    <source>
        <dbReference type="Pfam" id="PF14500"/>
    </source>
</evidence>
<feature type="domain" description="MMS19 N-terminal" evidence="2">
    <location>
        <begin position="72"/>
        <end position="199"/>
    </location>
</feature>
<dbReference type="Gramene" id="Bra025699.1">
    <property type="protein sequence ID" value="Bra025699.1-P"/>
    <property type="gene ID" value="Bra025699"/>
</dbReference>
<dbReference type="GO" id="GO:0016226">
    <property type="term" value="P:iron-sulfur cluster assembly"/>
    <property type="evidence" value="ECO:0007669"/>
    <property type="project" value="UniProtKB-UniRule"/>
</dbReference>
<dbReference type="InParanoid" id="M4EA91"/>
<dbReference type="InterPro" id="IPR039920">
    <property type="entry name" value="MMS19"/>
</dbReference>
<organism evidence="3 4">
    <name type="scientific">Brassica campestris</name>
    <name type="common">Field mustard</name>
    <dbReference type="NCBI Taxonomy" id="3711"/>
    <lineage>
        <taxon>Eukaryota</taxon>
        <taxon>Viridiplantae</taxon>
        <taxon>Streptophyta</taxon>
        <taxon>Embryophyta</taxon>
        <taxon>Tracheophyta</taxon>
        <taxon>Spermatophyta</taxon>
        <taxon>Magnoliopsida</taxon>
        <taxon>eudicotyledons</taxon>
        <taxon>Gunneridae</taxon>
        <taxon>Pentapetalae</taxon>
        <taxon>rosids</taxon>
        <taxon>malvids</taxon>
        <taxon>Brassicales</taxon>
        <taxon>Brassicaceae</taxon>
        <taxon>Brassiceae</taxon>
        <taxon>Brassica</taxon>
    </lineage>
</organism>
<proteinExistence type="inferred from homology"/>
<evidence type="ECO:0000313" key="4">
    <source>
        <dbReference type="Proteomes" id="UP000011750"/>
    </source>
</evidence>
<keyword evidence="1" id="KW-0234">DNA repair</keyword>
<keyword evidence="4" id="KW-1185">Reference proteome</keyword>
<comment type="subcellular location">
    <subcellularLocation>
        <location evidence="1">Nucleus</location>
    </subcellularLocation>
</comment>
<reference evidence="3 4" key="1">
    <citation type="journal article" date="2011" name="Nat. Genet.">
        <title>The genome of the mesopolyploid crop species Brassica rapa.</title>
        <authorList>
            <consortium name="Brassica rapa Genome Sequencing Project Consortium"/>
            <person name="Wang X."/>
            <person name="Wang H."/>
            <person name="Wang J."/>
            <person name="Sun R."/>
            <person name="Wu J."/>
            <person name="Liu S."/>
            <person name="Bai Y."/>
            <person name="Mun J.H."/>
            <person name="Bancroft I."/>
            <person name="Cheng F."/>
            <person name="Huang S."/>
            <person name="Li X."/>
            <person name="Hua W."/>
            <person name="Wang J."/>
            <person name="Wang X."/>
            <person name="Freeling M."/>
            <person name="Pires J.C."/>
            <person name="Paterson A.H."/>
            <person name="Chalhoub B."/>
            <person name="Wang B."/>
            <person name="Hayward A."/>
            <person name="Sharpe A.G."/>
            <person name="Park B.S."/>
            <person name="Weisshaar B."/>
            <person name="Liu B."/>
            <person name="Li B."/>
            <person name="Liu B."/>
            <person name="Tong C."/>
            <person name="Song C."/>
            <person name="Duran C."/>
            <person name="Peng C."/>
            <person name="Geng C."/>
            <person name="Koh C."/>
            <person name="Lin C."/>
            <person name="Edwards D."/>
            <person name="Mu D."/>
            <person name="Shen D."/>
            <person name="Soumpourou E."/>
            <person name="Li F."/>
            <person name="Fraser F."/>
            <person name="Conant G."/>
            <person name="Lassalle G."/>
            <person name="King G.J."/>
            <person name="Bonnema G."/>
            <person name="Tang H."/>
            <person name="Wang H."/>
            <person name="Belcram H."/>
            <person name="Zhou H."/>
            <person name="Hirakawa H."/>
            <person name="Abe H."/>
            <person name="Guo H."/>
            <person name="Wang H."/>
            <person name="Jin H."/>
            <person name="Parkin I.A."/>
            <person name="Batley J."/>
            <person name="Kim J.S."/>
            <person name="Just J."/>
            <person name="Li J."/>
            <person name="Xu J."/>
            <person name="Deng J."/>
            <person name="Kim J.A."/>
            <person name="Li J."/>
            <person name="Yu J."/>
            <person name="Meng J."/>
            <person name="Wang J."/>
            <person name="Min J."/>
            <person name="Poulain J."/>
            <person name="Wang J."/>
            <person name="Hatakeyama K."/>
            <person name="Wu K."/>
            <person name="Wang L."/>
            <person name="Fang L."/>
            <person name="Trick M."/>
            <person name="Links M.G."/>
            <person name="Zhao M."/>
            <person name="Jin M."/>
            <person name="Ramchiary N."/>
            <person name="Drou N."/>
            <person name="Berkman P.J."/>
            <person name="Cai Q."/>
            <person name="Huang Q."/>
            <person name="Li R."/>
            <person name="Tabata S."/>
            <person name="Cheng S."/>
            <person name="Zhang S."/>
            <person name="Zhang S."/>
            <person name="Huang S."/>
            <person name="Sato S."/>
            <person name="Sun S."/>
            <person name="Kwon S.J."/>
            <person name="Choi S.R."/>
            <person name="Lee T.H."/>
            <person name="Fan W."/>
            <person name="Zhao X."/>
            <person name="Tan X."/>
            <person name="Xu X."/>
            <person name="Wang Y."/>
            <person name="Qiu Y."/>
            <person name="Yin Y."/>
            <person name="Li Y."/>
            <person name="Du Y."/>
            <person name="Liao Y."/>
            <person name="Lim Y."/>
            <person name="Narusaka Y."/>
            <person name="Wang Y."/>
            <person name="Wang Z."/>
            <person name="Li Z."/>
            <person name="Wang Z."/>
            <person name="Xiong Z."/>
            <person name="Zhang Z."/>
        </authorList>
    </citation>
    <scope>NUCLEOTIDE SEQUENCE [LARGE SCALE GENOMIC DNA]</scope>
    <source>
        <strain evidence="3 4">cv. Chiifu-401-42</strain>
    </source>
</reference>
<dbReference type="EnsemblPlants" id="Bra025699.1">
    <property type="protein sequence ID" value="Bra025699.1-P"/>
    <property type="gene ID" value="Bra025699"/>
</dbReference>
<dbReference type="HOGENOM" id="CLU_1356376_0_0_1"/>
<dbReference type="GO" id="GO:0097361">
    <property type="term" value="C:cytosolic [4Fe-4S] assembly targeting complex"/>
    <property type="evidence" value="ECO:0007669"/>
    <property type="project" value="UniProtKB-UniRule"/>
</dbReference>
<dbReference type="Proteomes" id="UP000011750">
    <property type="component" value="Chromosome A06"/>
</dbReference>
<evidence type="ECO:0000313" key="3">
    <source>
        <dbReference type="EnsemblPlants" id="Bra025699.1-P"/>
    </source>
</evidence>
<reference evidence="3" key="3">
    <citation type="submission" date="2023-03" db="UniProtKB">
        <authorList>
            <consortium name="EnsemblPlants"/>
        </authorList>
    </citation>
    <scope>IDENTIFICATION</scope>
    <source>
        <strain evidence="3">cv. Chiifu-401-42</strain>
    </source>
</reference>
<keyword evidence="1" id="KW-0227">DNA damage</keyword>
<accession>M4EA91</accession>
<dbReference type="PANTHER" id="PTHR12891">
    <property type="entry name" value="DNA REPAIR/TRANSCRIPTION PROTEIN MET18/MMS19"/>
    <property type="match status" value="1"/>
</dbReference>
<comment type="similarity">
    <text evidence="1">Belongs to the MET18/MMS19 family.</text>
</comment>
<name>M4EA91_BRACM</name>
<evidence type="ECO:0000256" key="1">
    <source>
        <dbReference type="RuleBase" id="RU367072"/>
    </source>
</evidence>
<dbReference type="STRING" id="51351.M4EA91"/>
<protein>
    <recommendedName>
        <fullName evidence="1">MMS19 nucleotide excision repair protein</fullName>
    </recommendedName>
</protein>
<dbReference type="OMA" id="CYNSSAI"/>
<dbReference type="GO" id="GO:0005634">
    <property type="term" value="C:nucleus"/>
    <property type="evidence" value="ECO:0007669"/>
    <property type="project" value="UniProtKB-SubCell"/>
</dbReference>
<dbReference type="Pfam" id="PF14500">
    <property type="entry name" value="MMS19_N"/>
    <property type="match status" value="1"/>
</dbReference>
<dbReference type="GO" id="GO:0006281">
    <property type="term" value="P:DNA repair"/>
    <property type="evidence" value="ECO:0007669"/>
    <property type="project" value="UniProtKB-UniRule"/>
</dbReference>
<dbReference type="AlphaFoldDB" id="M4EA91"/>
<dbReference type="InterPro" id="IPR029240">
    <property type="entry name" value="MMS19_N"/>
</dbReference>
<comment type="function">
    <text evidence="1">Key component of the cytosolic iron-sulfur protein assembly (CIA) complex, a multiprotein complex that mediates the incorporation of iron-sulfur cluster into apoproteins specifically involved in DNA metabolism and genomic integrity. In the CIA complex, MMS19 acts as an adapter between early-acting CIA components and a subset of cellular target iron-sulfur proteins.</text>
</comment>
<dbReference type="eggNOG" id="KOG1967">
    <property type="taxonomic scope" value="Eukaryota"/>
</dbReference>
<dbReference type="GO" id="GO:0051604">
    <property type="term" value="P:protein maturation"/>
    <property type="evidence" value="ECO:0007669"/>
    <property type="project" value="UniProtKB-UniRule"/>
</dbReference>
<keyword evidence="1" id="KW-0539">Nucleus</keyword>
<dbReference type="PANTHER" id="PTHR12891:SF0">
    <property type="entry name" value="MMS19 NUCLEOTIDE EXCISION REPAIR PROTEIN HOMOLOG"/>
    <property type="match status" value="1"/>
</dbReference>
<reference evidence="3 4" key="2">
    <citation type="journal article" date="2018" name="Hortic Res">
        <title>Improved Brassica rapa reference genome by single-molecule sequencing and chromosome conformation capture technologies.</title>
        <authorList>
            <person name="Zhang L."/>
            <person name="Cai X."/>
            <person name="Wu J."/>
            <person name="Liu M."/>
            <person name="Grob S."/>
            <person name="Cheng F."/>
            <person name="Liang J."/>
            <person name="Cai C."/>
            <person name="Liu Z."/>
            <person name="Liu B."/>
            <person name="Wang F."/>
            <person name="Li S."/>
            <person name="Liu F."/>
            <person name="Li X."/>
            <person name="Cheng L."/>
            <person name="Yang W."/>
            <person name="Li M.H."/>
            <person name="Grossniklaus U."/>
            <person name="Zheng H."/>
            <person name="Wang X."/>
        </authorList>
    </citation>
    <scope>NUCLEOTIDE SEQUENCE [LARGE SCALE GENOMIC DNA]</scope>
    <source>
        <strain evidence="3 4">cv. Chiifu-401-42</strain>
    </source>
</reference>